<dbReference type="EMBL" id="LCAG01000023">
    <property type="protein sequence ID" value="KKR86025.1"/>
    <property type="molecule type" value="Genomic_DNA"/>
</dbReference>
<evidence type="ECO:0000313" key="2">
    <source>
        <dbReference type="EMBL" id="KKR86025.1"/>
    </source>
</evidence>
<dbReference type="AlphaFoldDB" id="A0A0G0WNL0"/>
<organism evidence="2 3">
    <name type="scientific">Candidatus Curtissbacteria bacterium GW2011_GWA1_41_11</name>
    <dbReference type="NCBI Taxonomy" id="1618409"/>
    <lineage>
        <taxon>Bacteria</taxon>
        <taxon>Candidatus Curtissiibacteriota</taxon>
    </lineage>
</organism>
<gene>
    <name evidence="2" type="ORF">UU34_C0023G0005</name>
</gene>
<proteinExistence type="predicted"/>
<keyword evidence="1" id="KW-0472">Membrane</keyword>
<name>A0A0G0WNL0_9BACT</name>
<feature type="transmembrane region" description="Helical" evidence="1">
    <location>
        <begin position="38"/>
        <end position="59"/>
    </location>
</feature>
<feature type="transmembrane region" description="Helical" evidence="1">
    <location>
        <begin position="6"/>
        <end position="26"/>
    </location>
</feature>
<comment type="caution">
    <text evidence="2">The sequence shown here is derived from an EMBL/GenBank/DDBJ whole genome shotgun (WGS) entry which is preliminary data.</text>
</comment>
<keyword evidence="1" id="KW-1133">Transmembrane helix</keyword>
<sequence>MPDIALLGLIIPFLTIYIILLAGIKLFKIEPITQAKLLIFVIAYVLFGLFVGQAVTLVILPTQLLENSPRLLIVTLNEIISILVTLAVGYILIAYYLKLSGKQVWQLLIFLEVVSFILVYLAFSLPHLLT</sequence>
<reference evidence="2 3" key="1">
    <citation type="journal article" date="2015" name="Nature">
        <title>rRNA introns, odd ribosomes, and small enigmatic genomes across a large radiation of phyla.</title>
        <authorList>
            <person name="Brown C.T."/>
            <person name="Hug L.A."/>
            <person name="Thomas B.C."/>
            <person name="Sharon I."/>
            <person name="Castelle C.J."/>
            <person name="Singh A."/>
            <person name="Wilkins M.J."/>
            <person name="Williams K.H."/>
            <person name="Banfield J.F."/>
        </authorList>
    </citation>
    <scope>NUCLEOTIDE SEQUENCE [LARGE SCALE GENOMIC DNA]</scope>
</reference>
<evidence type="ECO:0000256" key="1">
    <source>
        <dbReference type="SAM" id="Phobius"/>
    </source>
</evidence>
<dbReference type="Proteomes" id="UP000034854">
    <property type="component" value="Unassembled WGS sequence"/>
</dbReference>
<feature type="transmembrane region" description="Helical" evidence="1">
    <location>
        <begin position="79"/>
        <end position="97"/>
    </location>
</feature>
<feature type="transmembrane region" description="Helical" evidence="1">
    <location>
        <begin position="104"/>
        <end position="123"/>
    </location>
</feature>
<keyword evidence="1" id="KW-0812">Transmembrane</keyword>
<protein>
    <submittedName>
        <fullName evidence="2">Uncharacterized protein</fullName>
    </submittedName>
</protein>
<accession>A0A0G0WNL0</accession>
<evidence type="ECO:0000313" key="3">
    <source>
        <dbReference type="Proteomes" id="UP000034854"/>
    </source>
</evidence>